<proteinExistence type="predicted"/>
<reference evidence="2 3" key="1">
    <citation type="submission" date="2020-08" db="EMBL/GenBank/DDBJ databases">
        <authorList>
            <person name="Hejnol A."/>
        </authorList>
    </citation>
    <scope>NUCLEOTIDE SEQUENCE [LARGE SCALE GENOMIC DNA]</scope>
</reference>
<protein>
    <submittedName>
        <fullName evidence="2">DgyrCDS6891</fullName>
    </submittedName>
</protein>
<comment type="caution">
    <text evidence="2">The sequence shown here is derived from an EMBL/GenBank/DDBJ whole genome shotgun (WGS) entry which is preliminary data.</text>
</comment>
<organism evidence="2 3">
    <name type="scientific">Dimorphilus gyrociliatus</name>
    <dbReference type="NCBI Taxonomy" id="2664684"/>
    <lineage>
        <taxon>Eukaryota</taxon>
        <taxon>Metazoa</taxon>
        <taxon>Spiralia</taxon>
        <taxon>Lophotrochozoa</taxon>
        <taxon>Annelida</taxon>
        <taxon>Polychaeta</taxon>
        <taxon>Polychaeta incertae sedis</taxon>
        <taxon>Dinophilidae</taxon>
        <taxon>Dimorphilus</taxon>
    </lineage>
</organism>
<feature type="region of interest" description="Disordered" evidence="1">
    <location>
        <begin position="1"/>
        <end position="30"/>
    </location>
</feature>
<accession>A0A7I8VQZ4</accession>
<gene>
    <name evidence="2" type="ORF">DGYR_LOCUS6582</name>
</gene>
<evidence type="ECO:0000313" key="2">
    <source>
        <dbReference type="EMBL" id="CAD5118158.1"/>
    </source>
</evidence>
<feature type="compositionally biased region" description="Basic and acidic residues" evidence="1">
    <location>
        <begin position="1"/>
        <end position="19"/>
    </location>
</feature>
<keyword evidence="3" id="KW-1185">Reference proteome</keyword>
<dbReference type="Proteomes" id="UP000549394">
    <property type="component" value="Unassembled WGS sequence"/>
</dbReference>
<dbReference type="EMBL" id="CAJFCJ010000008">
    <property type="protein sequence ID" value="CAD5118158.1"/>
    <property type="molecule type" value="Genomic_DNA"/>
</dbReference>
<feature type="compositionally biased region" description="Acidic residues" evidence="1">
    <location>
        <begin position="20"/>
        <end position="30"/>
    </location>
</feature>
<feature type="region of interest" description="Disordered" evidence="1">
    <location>
        <begin position="73"/>
        <end position="92"/>
    </location>
</feature>
<feature type="compositionally biased region" description="Basic and acidic residues" evidence="1">
    <location>
        <begin position="81"/>
        <end position="91"/>
    </location>
</feature>
<evidence type="ECO:0000256" key="1">
    <source>
        <dbReference type="SAM" id="MobiDB-lite"/>
    </source>
</evidence>
<dbReference type="AlphaFoldDB" id="A0A7I8VQZ4"/>
<name>A0A7I8VQZ4_9ANNE</name>
<sequence length="343" mass="39992">MDDEKCIFHPSEPYKHSNEKDEDEDEDESETIILHDLEDLGEDLVKVTERPRYEYECYQGDDSDIEVVRIVENNDSDDQELSPRERSEQVEKYGNIASRVNWGGPPVKKKTVHYNEEVNQVEEVLREKLHVTKKHTVNPEVREKLELLQQRRFHRMLLPARNVQKNKFNPNLVPNSFRPKNRYGNEAKVLSRRKKLPISLKGHNSHFLYYKRKVDHQASQCNILRVIETTDAEVQATAQTNEKLVQATIHKQDGSSQYPIPKLRDRSCSTIIKTYSEEGVQAVVEQEDKAIDPPIKIFYYEDLKAHSNAEVQTEATIAIYSDDIKGYSDDWESCSSYNLEDRI</sequence>
<evidence type="ECO:0000313" key="3">
    <source>
        <dbReference type="Proteomes" id="UP000549394"/>
    </source>
</evidence>